<evidence type="ECO:0000313" key="4">
    <source>
        <dbReference type="EMBL" id="MDI1492280.1"/>
    </source>
</evidence>
<sequence>MNSEIRPVPSHLEAPSIAETGTPTTRTPSQTRSRRNLTYQASCWRFLEQIGAYLHTWPDPKPPAPSFIRHFTTTNVGSLEAASIELSFYVPTDYFQQAQHDKRYPVVVNFHGGGFTLGTAKDDSRWAGFIVEEVKAVFVSVDYRLAPEFPFPTAVEDGVEALLHLAANANEYRIDPKLMALTGFSAGGNLAFTVPLRLQTHLQSIRNELASKALDPAPSELTLPEIVSIISWYPIVDQRISRADRRASCSRPDKTLPPILTNLFDEAYFPEVEMKSSPYASPPVASDEMLKTALPDNIAIFLCEWDMLIKEGIDLCEKLTGLGKNVKCTLIREKRHAFDKSPYPFSVDPKVTLHYREACSIARKAFGMSE</sequence>
<feature type="domain" description="Alpha/beta hydrolase fold-3" evidence="3">
    <location>
        <begin position="107"/>
        <end position="338"/>
    </location>
</feature>
<dbReference type="Pfam" id="PF07859">
    <property type="entry name" value="Abhydrolase_3"/>
    <property type="match status" value="1"/>
</dbReference>
<evidence type="ECO:0000256" key="1">
    <source>
        <dbReference type="ARBA" id="ARBA00022801"/>
    </source>
</evidence>
<dbReference type="Proteomes" id="UP001161017">
    <property type="component" value="Unassembled WGS sequence"/>
</dbReference>
<comment type="caution">
    <text evidence="4">The sequence shown here is derived from an EMBL/GenBank/DDBJ whole genome shotgun (WGS) entry which is preliminary data.</text>
</comment>
<keyword evidence="5" id="KW-1185">Reference proteome</keyword>
<keyword evidence="1" id="KW-0378">Hydrolase</keyword>
<organism evidence="4 5">
    <name type="scientific">Ramalina farinacea</name>
    <dbReference type="NCBI Taxonomy" id="258253"/>
    <lineage>
        <taxon>Eukaryota</taxon>
        <taxon>Fungi</taxon>
        <taxon>Dikarya</taxon>
        <taxon>Ascomycota</taxon>
        <taxon>Pezizomycotina</taxon>
        <taxon>Lecanoromycetes</taxon>
        <taxon>OSLEUM clade</taxon>
        <taxon>Lecanoromycetidae</taxon>
        <taxon>Lecanorales</taxon>
        <taxon>Lecanorineae</taxon>
        <taxon>Ramalinaceae</taxon>
        <taxon>Ramalina</taxon>
    </lineage>
</organism>
<feature type="compositionally biased region" description="Low complexity" evidence="2">
    <location>
        <begin position="20"/>
        <end position="31"/>
    </location>
</feature>
<evidence type="ECO:0000259" key="3">
    <source>
        <dbReference type="Pfam" id="PF07859"/>
    </source>
</evidence>
<dbReference type="AlphaFoldDB" id="A0AA43QTH7"/>
<dbReference type="InterPro" id="IPR013094">
    <property type="entry name" value="AB_hydrolase_3"/>
</dbReference>
<dbReference type="Gene3D" id="3.40.50.1820">
    <property type="entry name" value="alpha/beta hydrolase"/>
    <property type="match status" value="1"/>
</dbReference>
<dbReference type="SUPFAM" id="SSF53474">
    <property type="entry name" value="alpha/beta-Hydrolases"/>
    <property type="match status" value="1"/>
</dbReference>
<proteinExistence type="predicted"/>
<evidence type="ECO:0000313" key="5">
    <source>
        <dbReference type="Proteomes" id="UP001161017"/>
    </source>
</evidence>
<feature type="region of interest" description="Disordered" evidence="2">
    <location>
        <begin position="1"/>
        <end position="34"/>
    </location>
</feature>
<dbReference type="GO" id="GO:0016787">
    <property type="term" value="F:hydrolase activity"/>
    <property type="evidence" value="ECO:0007669"/>
    <property type="project" value="UniProtKB-KW"/>
</dbReference>
<reference evidence="4" key="1">
    <citation type="journal article" date="2023" name="Genome Biol. Evol.">
        <title>First Whole Genome Sequence and Flow Cytometry Genome Size Data for the Lichen-Forming Fungus Ramalina farinacea (Ascomycota).</title>
        <authorList>
            <person name="Llewellyn T."/>
            <person name="Mian S."/>
            <person name="Hill R."/>
            <person name="Leitch I.J."/>
            <person name="Gaya E."/>
        </authorList>
    </citation>
    <scope>NUCLEOTIDE SEQUENCE</scope>
    <source>
        <strain evidence="4">LIQ254RAFAR</strain>
    </source>
</reference>
<name>A0AA43QTH7_9LECA</name>
<dbReference type="InterPro" id="IPR029058">
    <property type="entry name" value="AB_hydrolase_fold"/>
</dbReference>
<dbReference type="InterPro" id="IPR050300">
    <property type="entry name" value="GDXG_lipolytic_enzyme"/>
</dbReference>
<dbReference type="PANTHER" id="PTHR48081">
    <property type="entry name" value="AB HYDROLASE SUPERFAMILY PROTEIN C4A8.06C"/>
    <property type="match status" value="1"/>
</dbReference>
<gene>
    <name evidence="4" type="ORF">OHK93_003492</name>
</gene>
<accession>A0AA43QTH7</accession>
<dbReference type="PANTHER" id="PTHR48081:SF8">
    <property type="entry name" value="ALPHA_BETA HYDROLASE FOLD-3 DOMAIN-CONTAINING PROTEIN-RELATED"/>
    <property type="match status" value="1"/>
</dbReference>
<dbReference type="EMBL" id="JAPUFD010000018">
    <property type="protein sequence ID" value="MDI1492280.1"/>
    <property type="molecule type" value="Genomic_DNA"/>
</dbReference>
<evidence type="ECO:0000256" key="2">
    <source>
        <dbReference type="SAM" id="MobiDB-lite"/>
    </source>
</evidence>
<protein>
    <recommendedName>
        <fullName evidence="3">Alpha/beta hydrolase fold-3 domain-containing protein</fullName>
    </recommendedName>
</protein>